<dbReference type="GO" id="GO:0043709">
    <property type="term" value="P:cell adhesion involved in single-species biofilm formation"/>
    <property type="evidence" value="ECO:0007669"/>
    <property type="project" value="TreeGrafter"/>
</dbReference>
<dbReference type="PANTHER" id="PTHR45138:SF9">
    <property type="entry name" value="DIGUANYLATE CYCLASE DGCM-RELATED"/>
    <property type="match status" value="1"/>
</dbReference>
<keyword evidence="4" id="KW-0472">Membrane</keyword>
<dbReference type="EMBL" id="VOHK01000005">
    <property type="protein sequence ID" value="TWT19443.1"/>
    <property type="molecule type" value="Genomic_DNA"/>
</dbReference>
<keyword evidence="4" id="KW-0812">Transmembrane</keyword>
<dbReference type="NCBIfam" id="TIGR00254">
    <property type="entry name" value="GGDEF"/>
    <property type="match status" value="1"/>
</dbReference>
<evidence type="ECO:0000256" key="1">
    <source>
        <dbReference type="ARBA" id="ARBA00001946"/>
    </source>
</evidence>
<feature type="transmembrane region" description="Helical" evidence="4">
    <location>
        <begin position="133"/>
        <end position="154"/>
    </location>
</feature>
<dbReference type="GO" id="GO:0052621">
    <property type="term" value="F:diguanylate cyclase activity"/>
    <property type="evidence" value="ECO:0007669"/>
    <property type="project" value="UniProtKB-EC"/>
</dbReference>
<dbReference type="PANTHER" id="PTHR45138">
    <property type="entry name" value="REGULATORY COMPONENTS OF SENSORY TRANSDUCTION SYSTEM"/>
    <property type="match status" value="1"/>
</dbReference>
<dbReference type="PROSITE" id="PS50887">
    <property type="entry name" value="GGDEF"/>
    <property type="match status" value="1"/>
</dbReference>
<evidence type="ECO:0000256" key="2">
    <source>
        <dbReference type="ARBA" id="ARBA00012528"/>
    </source>
</evidence>
<keyword evidence="7" id="KW-1185">Reference proteome</keyword>
<dbReference type="EC" id="2.7.7.65" evidence="2"/>
<feature type="transmembrane region" description="Helical" evidence="4">
    <location>
        <begin position="70"/>
        <end position="97"/>
    </location>
</feature>
<gene>
    <name evidence="6" type="ORF">FQY83_11995</name>
</gene>
<comment type="catalytic activity">
    <reaction evidence="3">
        <text>2 GTP = 3',3'-c-di-GMP + 2 diphosphate</text>
        <dbReference type="Rhea" id="RHEA:24898"/>
        <dbReference type="ChEBI" id="CHEBI:33019"/>
        <dbReference type="ChEBI" id="CHEBI:37565"/>
        <dbReference type="ChEBI" id="CHEBI:58805"/>
        <dbReference type="EC" id="2.7.7.65"/>
    </reaction>
</comment>
<comment type="cofactor">
    <cofactor evidence="1">
        <name>Mg(2+)</name>
        <dbReference type="ChEBI" id="CHEBI:18420"/>
    </cofactor>
</comment>
<evidence type="ECO:0000313" key="6">
    <source>
        <dbReference type="EMBL" id="TWT19443.1"/>
    </source>
</evidence>
<feature type="transmembrane region" description="Helical" evidence="4">
    <location>
        <begin position="104"/>
        <end position="121"/>
    </location>
</feature>
<evidence type="ECO:0000259" key="5">
    <source>
        <dbReference type="PROSITE" id="PS50887"/>
    </source>
</evidence>
<evidence type="ECO:0000256" key="4">
    <source>
        <dbReference type="SAM" id="Phobius"/>
    </source>
</evidence>
<name>A0A5C5TZG5_9GAMM</name>
<dbReference type="Gene3D" id="3.30.70.270">
    <property type="match status" value="1"/>
</dbReference>
<comment type="caution">
    <text evidence="6">The sequence shown here is derived from an EMBL/GenBank/DDBJ whole genome shotgun (WGS) entry which is preliminary data.</text>
</comment>
<sequence>MNRRNRSLFFALGFLVLGTHLLSIGAGPLMWTLLALQLLVYPQLVYWRAARSADPLRAELNNLLIDGVLLGAWMAAWGFPLWISFMLFVGVCLNVIIFMGMPGLWKGMAALAGGMAAVALLQDVSFRPQTELATSLLCIVLLTAYLLFFANDAYRRGVSLHSSRRQLGEQLAEITKLQALLQEQAQRDPLTGLHNRRFLDEALERELAACAGAGRPLALVLIDIDRFKQVNDTYGHPAGDEMIRQLAELLRSRVRETGVIACRYGGEEFLLMLPGVTVAEAATLAEELRATFESLRVVADGRTMRTTLSIGVSGFPEHEPRAHLLVLKADRALYAAKLRGRNRVVLSTEPLPEGRALPEAAS</sequence>
<dbReference type="FunFam" id="3.30.70.270:FF:000001">
    <property type="entry name" value="Diguanylate cyclase domain protein"/>
    <property type="match status" value="1"/>
</dbReference>
<dbReference type="SMART" id="SM00267">
    <property type="entry name" value="GGDEF"/>
    <property type="match status" value="1"/>
</dbReference>
<protein>
    <recommendedName>
        <fullName evidence="2">diguanylate cyclase</fullName>
        <ecNumber evidence="2">2.7.7.65</ecNumber>
    </recommendedName>
</protein>
<keyword evidence="4" id="KW-1133">Transmembrane helix</keyword>
<dbReference type="InterPro" id="IPR007894">
    <property type="entry name" value="MASE2"/>
</dbReference>
<dbReference type="OrthoDB" id="9803824at2"/>
<dbReference type="InterPro" id="IPR029787">
    <property type="entry name" value="Nucleotide_cyclase"/>
</dbReference>
<dbReference type="InterPro" id="IPR043128">
    <property type="entry name" value="Rev_trsase/Diguanyl_cyclase"/>
</dbReference>
<dbReference type="SUPFAM" id="SSF55073">
    <property type="entry name" value="Nucleotide cyclase"/>
    <property type="match status" value="1"/>
</dbReference>
<dbReference type="Pfam" id="PF00990">
    <property type="entry name" value="GGDEF"/>
    <property type="match status" value="1"/>
</dbReference>
<proteinExistence type="predicted"/>
<dbReference type="CDD" id="cd01949">
    <property type="entry name" value="GGDEF"/>
    <property type="match status" value="1"/>
</dbReference>
<reference evidence="6 7" key="1">
    <citation type="journal article" date="2008" name="Int. J. Syst. Evol. Microbiol.">
        <title>Luteimonas marina sp. nov., isolated from seawater.</title>
        <authorList>
            <person name="Baik K.S."/>
            <person name="Park S.C."/>
            <person name="Kim M.S."/>
            <person name="Kim E.M."/>
            <person name="Park C."/>
            <person name="Chun J."/>
            <person name="Seong C.N."/>
        </authorList>
    </citation>
    <scope>NUCLEOTIDE SEQUENCE [LARGE SCALE GENOMIC DNA]</scope>
    <source>
        <strain evidence="6 7">FR1330</strain>
    </source>
</reference>
<dbReference type="Pfam" id="PF05230">
    <property type="entry name" value="MASE2"/>
    <property type="match status" value="1"/>
</dbReference>
<dbReference type="GO" id="GO:1902201">
    <property type="term" value="P:negative regulation of bacterial-type flagellum-dependent cell motility"/>
    <property type="evidence" value="ECO:0007669"/>
    <property type="project" value="TreeGrafter"/>
</dbReference>
<dbReference type="GO" id="GO:0005886">
    <property type="term" value="C:plasma membrane"/>
    <property type="evidence" value="ECO:0007669"/>
    <property type="project" value="TreeGrafter"/>
</dbReference>
<evidence type="ECO:0000313" key="7">
    <source>
        <dbReference type="Proteomes" id="UP000319980"/>
    </source>
</evidence>
<dbReference type="AlphaFoldDB" id="A0A5C5TZG5"/>
<dbReference type="InterPro" id="IPR000160">
    <property type="entry name" value="GGDEF_dom"/>
</dbReference>
<accession>A0A5C5TZG5</accession>
<organism evidence="6 7">
    <name type="scientific">Luteimonas marina</name>
    <dbReference type="NCBI Taxonomy" id="488485"/>
    <lineage>
        <taxon>Bacteria</taxon>
        <taxon>Pseudomonadati</taxon>
        <taxon>Pseudomonadota</taxon>
        <taxon>Gammaproteobacteria</taxon>
        <taxon>Lysobacterales</taxon>
        <taxon>Lysobacteraceae</taxon>
        <taxon>Luteimonas</taxon>
    </lineage>
</organism>
<feature type="domain" description="GGDEF" evidence="5">
    <location>
        <begin position="215"/>
        <end position="349"/>
    </location>
</feature>
<dbReference type="Proteomes" id="UP000319980">
    <property type="component" value="Unassembled WGS sequence"/>
</dbReference>
<evidence type="ECO:0000256" key="3">
    <source>
        <dbReference type="ARBA" id="ARBA00034247"/>
    </source>
</evidence>
<dbReference type="InterPro" id="IPR050469">
    <property type="entry name" value="Diguanylate_Cyclase"/>
</dbReference>